<keyword evidence="1" id="KW-0732">Signal</keyword>
<name>A0ABQ0LHE4_MYCCL</name>
<keyword evidence="3" id="KW-1185">Reference proteome</keyword>
<evidence type="ECO:0008006" key="4">
    <source>
        <dbReference type="Google" id="ProtNLM"/>
    </source>
</evidence>
<gene>
    <name evidence="2" type="ORF">MCHLO_07744</name>
</gene>
<protein>
    <recommendedName>
        <fullName evidence="4">Conidiation-specific protein 13</fullName>
    </recommendedName>
</protein>
<evidence type="ECO:0000313" key="2">
    <source>
        <dbReference type="EMBL" id="GAT50508.1"/>
    </source>
</evidence>
<dbReference type="Proteomes" id="UP000815677">
    <property type="component" value="Unassembled WGS sequence"/>
</dbReference>
<accession>A0ABQ0LHE4</accession>
<organism evidence="2 3">
    <name type="scientific">Mycena chlorophos</name>
    <name type="common">Agaric fungus</name>
    <name type="synonym">Agaricus chlorophos</name>
    <dbReference type="NCBI Taxonomy" id="658473"/>
    <lineage>
        <taxon>Eukaryota</taxon>
        <taxon>Fungi</taxon>
        <taxon>Dikarya</taxon>
        <taxon>Basidiomycota</taxon>
        <taxon>Agaricomycotina</taxon>
        <taxon>Agaricomycetes</taxon>
        <taxon>Agaricomycetidae</taxon>
        <taxon>Agaricales</taxon>
        <taxon>Marasmiineae</taxon>
        <taxon>Mycenaceae</taxon>
        <taxon>Mycena</taxon>
    </lineage>
</organism>
<dbReference type="SUPFAM" id="SSF55486">
    <property type="entry name" value="Metalloproteases ('zincins'), catalytic domain"/>
    <property type="match status" value="1"/>
</dbReference>
<evidence type="ECO:0000313" key="3">
    <source>
        <dbReference type="Proteomes" id="UP000815677"/>
    </source>
</evidence>
<feature type="signal peptide" evidence="1">
    <location>
        <begin position="1"/>
        <end position="20"/>
    </location>
</feature>
<proteinExistence type="predicted"/>
<sequence>MFAPYFFFLLILAYLYPAEAHPRPRIPPNKVKTHSHSRRLQPAEISAPSLAPNLTAQLSSLPFDLGPSLPPARNTSLTQLSREEIPSRCLAFFNAPGSTSATTECVDTPEANGTLQLTAWDVTYEDCGALQPWRICHCGQAEMSLDTAIDRLARVPVGLRRFVGLVMVQPLNPLGDDPSDNTPRAYTELESGEIHFFGDAQVDTWVHESSHAFDFSNYSSPISNSTGWQSAIAADTCTTDTYAQSNRIEDFAQMTVTLVYALLHSNHTPPGLTVSCMQNQFDFVQGLAAYAPEMLFGNTCDLGDEDGEGNGARHTEAPATLDATRTFSIVPLDPSSTAIKTEERARNGERGNQSRFSWAMYSIGLLLLYVGN</sequence>
<feature type="chain" id="PRO_5046730477" description="Conidiation-specific protein 13" evidence="1">
    <location>
        <begin position="21"/>
        <end position="372"/>
    </location>
</feature>
<reference evidence="2" key="1">
    <citation type="submission" date="2014-09" db="EMBL/GenBank/DDBJ databases">
        <title>Genome sequence of the luminous mushroom Mycena chlorophos for searching fungal bioluminescence genes.</title>
        <authorList>
            <person name="Tanaka Y."/>
            <person name="Kasuga D."/>
            <person name="Oba Y."/>
            <person name="Hase S."/>
            <person name="Sato K."/>
            <person name="Oba Y."/>
            <person name="Sakakibara Y."/>
        </authorList>
    </citation>
    <scope>NUCLEOTIDE SEQUENCE</scope>
</reference>
<evidence type="ECO:0000256" key="1">
    <source>
        <dbReference type="SAM" id="SignalP"/>
    </source>
</evidence>
<dbReference type="EMBL" id="DF846517">
    <property type="protein sequence ID" value="GAT50508.1"/>
    <property type="molecule type" value="Genomic_DNA"/>
</dbReference>